<evidence type="ECO:0008006" key="3">
    <source>
        <dbReference type="Google" id="ProtNLM"/>
    </source>
</evidence>
<evidence type="ECO:0000313" key="2">
    <source>
        <dbReference type="Proteomes" id="UP001296993"/>
    </source>
</evidence>
<gene>
    <name evidence="1" type="ORF">JOF47_003613</name>
</gene>
<reference evidence="1 2" key="1">
    <citation type="submission" date="2021-03" db="EMBL/GenBank/DDBJ databases">
        <title>Sequencing the genomes of 1000 actinobacteria strains.</title>
        <authorList>
            <person name="Klenk H.-P."/>
        </authorList>
    </citation>
    <scope>NUCLEOTIDE SEQUENCE [LARGE SCALE GENOMIC DNA]</scope>
    <source>
        <strain evidence="1 2">DSM 15797</strain>
    </source>
</reference>
<dbReference type="RefSeq" id="WP_210000901.1">
    <property type="nucleotide sequence ID" value="NZ_BAAAJY010000001.1"/>
</dbReference>
<name>A0ABS4XI00_9MICC</name>
<accession>A0ABS4XI00</accession>
<sequence>MNRYEIRLPYALSDSLAAAFPELDAVQITPSTTVLTGMLHDQAELHGILARIADMGLELAEVHVRKESS</sequence>
<proteinExistence type="predicted"/>
<keyword evidence="2" id="KW-1185">Reference proteome</keyword>
<protein>
    <recommendedName>
        <fullName evidence="3">NIL domain-containing protein</fullName>
    </recommendedName>
</protein>
<organism evidence="1 2">
    <name type="scientific">Paeniglutamicibacter kerguelensis</name>
    <dbReference type="NCBI Taxonomy" id="254788"/>
    <lineage>
        <taxon>Bacteria</taxon>
        <taxon>Bacillati</taxon>
        <taxon>Actinomycetota</taxon>
        <taxon>Actinomycetes</taxon>
        <taxon>Micrococcales</taxon>
        <taxon>Micrococcaceae</taxon>
        <taxon>Paeniglutamicibacter</taxon>
    </lineage>
</organism>
<dbReference type="Proteomes" id="UP001296993">
    <property type="component" value="Unassembled WGS sequence"/>
</dbReference>
<evidence type="ECO:0000313" key="1">
    <source>
        <dbReference type="EMBL" id="MBP2388102.1"/>
    </source>
</evidence>
<comment type="caution">
    <text evidence="1">The sequence shown here is derived from an EMBL/GenBank/DDBJ whole genome shotgun (WGS) entry which is preliminary data.</text>
</comment>
<dbReference type="EMBL" id="JAGIOF010000001">
    <property type="protein sequence ID" value="MBP2388102.1"/>
    <property type="molecule type" value="Genomic_DNA"/>
</dbReference>